<dbReference type="GO" id="GO:0004170">
    <property type="term" value="F:dUTP diphosphatase activity"/>
    <property type="evidence" value="ECO:0007669"/>
    <property type="project" value="UniProtKB-EC"/>
</dbReference>
<dbReference type="InterPro" id="IPR036157">
    <property type="entry name" value="dUTPase-like_sf"/>
</dbReference>
<keyword evidence="4" id="KW-0546">Nucleotide metabolism</keyword>
<dbReference type="InterPro" id="IPR008181">
    <property type="entry name" value="dUTPase"/>
</dbReference>
<dbReference type="SUPFAM" id="SSF51283">
    <property type="entry name" value="dUTPase-like"/>
    <property type="match status" value="1"/>
</dbReference>
<dbReference type="GO" id="GO:0006226">
    <property type="term" value="P:dUMP biosynthetic process"/>
    <property type="evidence" value="ECO:0007669"/>
    <property type="project" value="InterPro"/>
</dbReference>
<comment type="similarity">
    <text evidence="1">Belongs to the dUTPase family.</text>
</comment>
<keyword evidence="3" id="KW-0378">Hydrolase</keyword>
<dbReference type="NCBIfam" id="TIGR00576">
    <property type="entry name" value="dut"/>
    <property type="match status" value="1"/>
</dbReference>
<dbReference type="EMBL" id="FQXG01000003">
    <property type="protein sequence ID" value="SHH46504.1"/>
    <property type="molecule type" value="Genomic_DNA"/>
</dbReference>
<evidence type="ECO:0000256" key="5">
    <source>
        <dbReference type="ARBA" id="ARBA00047686"/>
    </source>
</evidence>
<name>A0A1M5T715_9GAMM</name>
<protein>
    <recommendedName>
        <fullName evidence="2">dUTP diphosphatase</fullName>
        <ecNumber evidence="2">3.6.1.23</ecNumber>
    </recommendedName>
</protein>
<dbReference type="RefSeq" id="WP_073325805.1">
    <property type="nucleotide sequence ID" value="NZ_FQXG01000003.1"/>
</dbReference>
<dbReference type="OrthoDB" id="9809956at2"/>
<dbReference type="PANTHER" id="PTHR11241:SF0">
    <property type="entry name" value="DEOXYURIDINE 5'-TRIPHOSPHATE NUCLEOTIDOHYDROLASE"/>
    <property type="match status" value="1"/>
</dbReference>
<evidence type="ECO:0000259" key="6">
    <source>
        <dbReference type="Pfam" id="PF00692"/>
    </source>
</evidence>
<dbReference type="InterPro" id="IPR033704">
    <property type="entry name" value="dUTPase_trimeric"/>
</dbReference>
<accession>A0A1M5T715</accession>
<evidence type="ECO:0000256" key="2">
    <source>
        <dbReference type="ARBA" id="ARBA00012379"/>
    </source>
</evidence>
<gene>
    <name evidence="7" type="ORF">SAMN02745129_2025</name>
</gene>
<dbReference type="CDD" id="cd07557">
    <property type="entry name" value="trimeric_dUTPase"/>
    <property type="match status" value="1"/>
</dbReference>
<evidence type="ECO:0000256" key="1">
    <source>
        <dbReference type="ARBA" id="ARBA00006581"/>
    </source>
</evidence>
<feature type="domain" description="dUTPase-like" evidence="6">
    <location>
        <begin position="18"/>
        <end position="148"/>
    </location>
</feature>
<organism evidence="7 8">
    <name type="scientific">Ferrimonas marina</name>
    <dbReference type="NCBI Taxonomy" id="299255"/>
    <lineage>
        <taxon>Bacteria</taxon>
        <taxon>Pseudomonadati</taxon>
        <taxon>Pseudomonadota</taxon>
        <taxon>Gammaproteobacteria</taxon>
        <taxon>Alteromonadales</taxon>
        <taxon>Ferrimonadaceae</taxon>
        <taxon>Ferrimonas</taxon>
    </lineage>
</organism>
<evidence type="ECO:0000313" key="8">
    <source>
        <dbReference type="Proteomes" id="UP000184268"/>
    </source>
</evidence>
<evidence type="ECO:0000256" key="4">
    <source>
        <dbReference type="ARBA" id="ARBA00023080"/>
    </source>
</evidence>
<evidence type="ECO:0000256" key="3">
    <source>
        <dbReference type="ARBA" id="ARBA00022801"/>
    </source>
</evidence>
<dbReference type="NCBIfam" id="NF001862">
    <property type="entry name" value="PRK00601.1"/>
    <property type="match status" value="1"/>
</dbReference>
<dbReference type="AlphaFoldDB" id="A0A1M5T715"/>
<keyword evidence="8" id="KW-1185">Reference proteome</keyword>
<dbReference type="GO" id="GO:0046081">
    <property type="term" value="P:dUTP catabolic process"/>
    <property type="evidence" value="ECO:0007669"/>
    <property type="project" value="InterPro"/>
</dbReference>
<dbReference type="EC" id="3.6.1.23" evidence="2"/>
<dbReference type="Proteomes" id="UP000184268">
    <property type="component" value="Unassembled WGS sequence"/>
</dbReference>
<comment type="catalytic activity">
    <reaction evidence="5">
        <text>dUTP + H2O = dUMP + diphosphate + H(+)</text>
        <dbReference type="Rhea" id="RHEA:10248"/>
        <dbReference type="ChEBI" id="CHEBI:15377"/>
        <dbReference type="ChEBI" id="CHEBI:15378"/>
        <dbReference type="ChEBI" id="CHEBI:33019"/>
        <dbReference type="ChEBI" id="CHEBI:61555"/>
        <dbReference type="ChEBI" id="CHEBI:246422"/>
        <dbReference type="EC" id="3.6.1.23"/>
    </reaction>
</comment>
<proteinExistence type="inferred from homology"/>
<evidence type="ECO:0000313" key="7">
    <source>
        <dbReference type="EMBL" id="SHH46504.1"/>
    </source>
</evidence>
<dbReference type="Pfam" id="PF00692">
    <property type="entry name" value="dUTPase"/>
    <property type="match status" value="1"/>
</dbReference>
<dbReference type="STRING" id="299255.SAMN02745129_2025"/>
<reference evidence="7 8" key="1">
    <citation type="submission" date="2016-11" db="EMBL/GenBank/DDBJ databases">
        <authorList>
            <person name="Jaros S."/>
            <person name="Januszkiewicz K."/>
            <person name="Wedrychowicz H."/>
        </authorList>
    </citation>
    <scope>NUCLEOTIDE SEQUENCE [LARGE SCALE GENOMIC DNA]</scope>
    <source>
        <strain evidence="7 8">DSM 16917</strain>
    </source>
</reference>
<sequence>MEMIVSNPDTYAKTGGRPVYATPRSAGLDLRANIDEPVVIPPGENRLIPTGVRIDPRRNDVAGELMSRSGHGRKKQLRLANSVGLIDSDYQGDIGAVLHNDSKKPVTIEPKERIAQLVIVPILQPNFKLVSEFSDETERGEGGFGHTGTQ</sequence>
<dbReference type="Gene3D" id="2.70.40.10">
    <property type="match status" value="1"/>
</dbReference>
<dbReference type="GO" id="GO:0000287">
    <property type="term" value="F:magnesium ion binding"/>
    <property type="evidence" value="ECO:0007669"/>
    <property type="project" value="InterPro"/>
</dbReference>
<dbReference type="PANTHER" id="PTHR11241">
    <property type="entry name" value="DEOXYURIDINE 5'-TRIPHOSPHATE NUCLEOTIDOHYDROLASE"/>
    <property type="match status" value="1"/>
</dbReference>
<dbReference type="InterPro" id="IPR029054">
    <property type="entry name" value="dUTPase-like"/>
</dbReference>